<sequence>MEILNTPIGLGKSKVLNLNIAKLHTRTSLSVPIIVERGKEEGPCVLLTAGIHGDEVNGVEIVRQIIADGYNKPDRGTVICIPVINVFGFLSQKREFPDGRDLNRLFPGSKRGSLASRFAYHVMNAIMPHVDYCMDFHTGGAARFNYSQIRLDAKDKETLELAKVFGTKFIIDAENRDKSFRNTLSKKGKKVLLFEGGKSLHLDRHVTLVGIDGTLRVMHHLGLRDFTKELMHHNLGARIEPVLVKNSTWIRAKHSGMFRTKLKLGSQVSKGDKIGSISDPYGDFEVDVVATYDGYIIASNHAPIVNQGDALVHISTETSLEF</sequence>
<keyword evidence="4" id="KW-0862">Zinc</keyword>
<dbReference type="GO" id="GO:0016788">
    <property type="term" value="F:hydrolase activity, acting on ester bonds"/>
    <property type="evidence" value="ECO:0007669"/>
    <property type="project" value="InterPro"/>
</dbReference>
<organism evidence="6">
    <name type="scientific">uncultured Aureispira sp</name>
    <dbReference type="NCBI Taxonomy" id="1331704"/>
    <lineage>
        <taxon>Bacteria</taxon>
        <taxon>Pseudomonadati</taxon>
        <taxon>Bacteroidota</taxon>
        <taxon>Saprospiria</taxon>
        <taxon>Saprospirales</taxon>
        <taxon>Saprospiraceae</taxon>
        <taxon>Aureispira</taxon>
        <taxon>environmental samples</taxon>
    </lineage>
</organism>
<evidence type="ECO:0000256" key="3">
    <source>
        <dbReference type="ARBA" id="ARBA00022801"/>
    </source>
</evidence>
<dbReference type="InterPro" id="IPR053138">
    <property type="entry name" value="N-alpha-Ac-DABA_deacetylase"/>
</dbReference>
<dbReference type="InterPro" id="IPR043795">
    <property type="entry name" value="N-alpha-Ac-DABA-like"/>
</dbReference>
<comment type="cofactor">
    <cofactor evidence="1">
        <name>Zn(2+)</name>
        <dbReference type="ChEBI" id="CHEBI:29105"/>
    </cofactor>
</comment>
<name>A0A6S6TRJ9_9BACT</name>
<feature type="domain" description="Succinylglutamate desuccinylase/Aspartoacylase catalytic" evidence="5">
    <location>
        <begin position="42"/>
        <end position="220"/>
    </location>
</feature>
<dbReference type="PIRSF" id="PIRSF039012">
    <property type="entry name" value="ASP"/>
    <property type="match status" value="1"/>
</dbReference>
<evidence type="ECO:0000313" key="6">
    <source>
        <dbReference type="EMBL" id="CAA6823452.1"/>
    </source>
</evidence>
<dbReference type="Gene3D" id="3.40.630.10">
    <property type="entry name" value="Zn peptidases"/>
    <property type="match status" value="1"/>
</dbReference>
<reference evidence="6" key="1">
    <citation type="submission" date="2020-01" db="EMBL/GenBank/DDBJ databases">
        <authorList>
            <person name="Meier V. D."/>
            <person name="Meier V D."/>
        </authorList>
    </citation>
    <scope>NUCLEOTIDE SEQUENCE</scope>
    <source>
        <strain evidence="6">HLG_WM_MAG_10</strain>
    </source>
</reference>
<evidence type="ECO:0000256" key="1">
    <source>
        <dbReference type="ARBA" id="ARBA00001947"/>
    </source>
</evidence>
<dbReference type="PANTHER" id="PTHR37326:SF2">
    <property type="entry name" value="SUCCINYLGLUTAMATE DESUCCINYLASE_ASPARTOACYLASE FAMILY PROTEIN"/>
    <property type="match status" value="1"/>
</dbReference>
<dbReference type="Pfam" id="PF24827">
    <property type="entry name" value="AstE_AspA_cat"/>
    <property type="match status" value="1"/>
</dbReference>
<dbReference type="EMBL" id="CACVAQ010000327">
    <property type="protein sequence ID" value="CAA6823452.1"/>
    <property type="molecule type" value="Genomic_DNA"/>
</dbReference>
<keyword evidence="3" id="KW-0378">Hydrolase</keyword>
<protein>
    <submittedName>
        <fullName evidence="6">FIG003737: Predicted deacylase</fullName>
    </submittedName>
</protein>
<dbReference type="GO" id="GO:0046872">
    <property type="term" value="F:metal ion binding"/>
    <property type="evidence" value="ECO:0007669"/>
    <property type="project" value="UniProtKB-KW"/>
</dbReference>
<dbReference type="InterPro" id="IPR055438">
    <property type="entry name" value="AstE_AspA_cat"/>
</dbReference>
<dbReference type="AlphaFoldDB" id="A0A6S6TRJ9"/>
<proteinExistence type="predicted"/>
<accession>A0A6S6TRJ9</accession>
<evidence type="ECO:0000256" key="2">
    <source>
        <dbReference type="ARBA" id="ARBA00022723"/>
    </source>
</evidence>
<gene>
    <name evidence="6" type="ORF">HELGO_WM19091</name>
</gene>
<dbReference type="GO" id="GO:0016811">
    <property type="term" value="F:hydrolase activity, acting on carbon-nitrogen (but not peptide) bonds, in linear amides"/>
    <property type="evidence" value="ECO:0007669"/>
    <property type="project" value="InterPro"/>
</dbReference>
<dbReference type="PANTHER" id="PTHR37326">
    <property type="entry name" value="BLL3975 PROTEIN"/>
    <property type="match status" value="1"/>
</dbReference>
<evidence type="ECO:0000259" key="5">
    <source>
        <dbReference type="Pfam" id="PF24827"/>
    </source>
</evidence>
<evidence type="ECO:0000256" key="4">
    <source>
        <dbReference type="ARBA" id="ARBA00022833"/>
    </source>
</evidence>
<keyword evidence="2" id="KW-0479">Metal-binding</keyword>
<dbReference type="CDD" id="cd06251">
    <property type="entry name" value="M14_ASTE_ASPA-like"/>
    <property type="match status" value="1"/>
</dbReference>
<dbReference type="SUPFAM" id="SSF53187">
    <property type="entry name" value="Zn-dependent exopeptidases"/>
    <property type="match status" value="1"/>
</dbReference>